<dbReference type="GO" id="GO:0008496">
    <property type="term" value="F:mannan endo-1,6-alpha-mannosidase activity"/>
    <property type="evidence" value="ECO:0007669"/>
    <property type="project" value="UniProtKB-UniRule"/>
</dbReference>
<keyword evidence="7 12" id="KW-0472">Membrane</keyword>
<comment type="caution">
    <text evidence="14">The sequence shown here is derived from an EMBL/GenBank/DDBJ whole genome shotgun (WGS) entry which is preliminary data.</text>
</comment>
<evidence type="ECO:0000256" key="11">
    <source>
        <dbReference type="SAM" id="MobiDB-lite"/>
    </source>
</evidence>
<evidence type="ECO:0000256" key="7">
    <source>
        <dbReference type="ARBA" id="ARBA00023136"/>
    </source>
</evidence>
<dbReference type="InterPro" id="IPR014480">
    <property type="entry name" value="Mannan-1_6-alpha_mannosidase"/>
</dbReference>
<feature type="region of interest" description="Disordered" evidence="11">
    <location>
        <begin position="412"/>
        <end position="436"/>
    </location>
</feature>
<dbReference type="GO" id="GO:0009272">
    <property type="term" value="P:fungal-type cell wall biogenesis"/>
    <property type="evidence" value="ECO:0007669"/>
    <property type="project" value="TreeGrafter"/>
</dbReference>
<evidence type="ECO:0000256" key="10">
    <source>
        <dbReference type="PIRNR" id="PIRNR016302"/>
    </source>
</evidence>
<dbReference type="InterPro" id="IPR008928">
    <property type="entry name" value="6-hairpin_glycosidase_sf"/>
</dbReference>
<evidence type="ECO:0000256" key="9">
    <source>
        <dbReference type="ARBA" id="ARBA00023295"/>
    </source>
</evidence>
<organism evidence="14 15">
    <name type="scientific">Ophiocordyceps camponoti-floridani</name>
    <dbReference type="NCBI Taxonomy" id="2030778"/>
    <lineage>
        <taxon>Eukaryota</taxon>
        <taxon>Fungi</taxon>
        <taxon>Dikarya</taxon>
        <taxon>Ascomycota</taxon>
        <taxon>Pezizomycotina</taxon>
        <taxon>Sordariomycetes</taxon>
        <taxon>Hypocreomycetidae</taxon>
        <taxon>Hypocreales</taxon>
        <taxon>Ophiocordycipitaceae</taxon>
        <taxon>Ophiocordyceps</taxon>
    </lineage>
</organism>
<protein>
    <recommendedName>
        <fullName evidence="4 10">Mannan endo-1,6-alpha-mannosidase</fullName>
        <ecNumber evidence="4 10">3.2.1.101</ecNumber>
    </recommendedName>
</protein>
<dbReference type="PIRSF" id="PIRSF016302">
    <property type="entry name" value="Man_a_manosd"/>
    <property type="match status" value="1"/>
</dbReference>
<comment type="similarity">
    <text evidence="3 10">Belongs to the glycosyl hydrolase 76 family.</text>
</comment>
<accession>A0A8H4VFQ8</accession>
<keyword evidence="9 10" id="KW-0326">Glycosidase</keyword>
<feature type="chain" id="PRO_5034586773" description="Mannan endo-1,6-alpha-mannosidase" evidence="13">
    <location>
        <begin position="24"/>
        <end position="470"/>
    </location>
</feature>
<keyword evidence="6 10" id="KW-0378">Hydrolase</keyword>
<evidence type="ECO:0000256" key="4">
    <source>
        <dbReference type="ARBA" id="ARBA00012350"/>
    </source>
</evidence>
<evidence type="ECO:0000256" key="13">
    <source>
        <dbReference type="SAM" id="SignalP"/>
    </source>
</evidence>
<dbReference type="Pfam" id="PF03663">
    <property type="entry name" value="Glyco_hydro_76"/>
    <property type="match status" value="1"/>
</dbReference>
<dbReference type="Proteomes" id="UP000562929">
    <property type="component" value="Unassembled WGS sequence"/>
</dbReference>
<evidence type="ECO:0000256" key="6">
    <source>
        <dbReference type="ARBA" id="ARBA00022801"/>
    </source>
</evidence>
<dbReference type="PANTHER" id="PTHR12145:SF36">
    <property type="entry name" value="MANNAN ENDO-1,6-ALPHA-MANNOSIDASE DCW1"/>
    <property type="match status" value="1"/>
</dbReference>
<keyword evidence="12" id="KW-1133">Transmembrane helix</keyword>
<evidence type="ECO:0000313" key="15">
    <source>
        <dbReference type="Proteomes" id="UP000562929"/>
    </source>
</evidence>
<keyword evidence="12" id="KW-0812">Transmembrane</keyword>
<dbReference type="AlphaFoldDB" id="A0A8H4VFQ8"/>
<comment type="catalytic activity">
    <reaction evidence="1 10">
        <text>Random hydrolysis of (1-&gt;6)-alpha-D-mannosidic linkages in unbranched (1-&gt;6)-mannans.</text>
        <dbReference type="EC" id="3.2.1.101"/>
    </reaction>
</comment>
<evidence type="ECO:0000256" key="5">
    <source>
        <dbReference type="ARBA" id="ARBA00022729"/>
    </source>
</evidence>
<evidence type="ECO:0000313" key="14">
    <source>
        <dbReference type="EMBL" id="KAF4592244.1"/>
    </source>
</evidence>
<evidence type="ECO:0000256" key="12">
    <source>
        <dbReference type="SAM" id="Phobius"/>
    </source>
</evidence>
<feature type="transmembrane region" description="Helical" evidence="12">
    <location>
        <begin position="446"/>
        <end position="469"/>
    </location>
</feature>
<keyword evidence="15" id="KW-1185">Reference proteome</keyword>
<evidence type="ECO:0000256" key="8">
    <source>
        <dbReference type="ARBA" id="ARBA00023180"/>
    </source>
</evidence>
<keyword evidence="8" id="KW-0325">Glycoprotein</keyword>
<reference evidence="14 15" key="1">
    <citation type="journal article" date="2020" name="G3 (Bethesda)">
        <title>Genetic Underpinnings of Host Manipulation by Ophiocordyceps as Revealed by Comparative Transcriptomics.</title>
        <authorList>
            <person name="Will I."/>
            <person name="Das B."/>
            <person name="Trinh T."/>
            <person name="Brachmann A."/>
            <person name="Ohm R.A."/>
            <person name="de Bekker C."/>
        </authorList>
    </citation>
    <scope>NUCLEOTIDE SEQUENCE [LARGE SCALE GENOMIC DNA]</scope>
    <source>
        <strain evidence="14 15">EC05</strain>
    </source>
</reference>
<dbReference type="PANTHER" id="PTHR12145">
    <property type="entry name" value="MANNAN ENDO-1,6-ALPHA-MANNOSIDASE DCW1"/>
    <property type="match status" value="1"/>
</dbReference>
<dbReference type="EMBL" id="JAACLJ010000002">
    <property type="protein sequence ID" value="KAF4592244.1"/>
    <property type="molecule type" value="Genomic_DNA"/>
</dbReference>
<sequence>MAWSSRMRRLLLAGGLLLRVAVGAQSPYKIDTPDAIRESARTLAYDMMLFYVGNHSGGIPGILPGPPPAGDYYWWEGGAMMGTYIDYWRWTGDSSYNHVVMEGMLHQVGENENYMPANHTLSLGNDDQGFWGMSAMLAAENRFPNPPDDKPQWLALAQAVWNTMASPERHDDTCGGGLRWQIPFSNSGYGYKNTIANACFFNIGSRLARYTGNSSYAEWAEKTWDWLWALKYIDHESYRVYDGGHVNKNCTDVNTATFSYNAAALLQGAAYMYNFTRGEKKWEERVRKLTESTLPYFFPKGIAYETECEPRVRKSCTPDMITYKGYTHRWLAVVTQIAPFTRHLIMPVLRSSTEAAIKQCTGGASGRTCGFYWSSGNFVDPAKDKTSGAGEAMNVLAAVSSLLVEYAEPPVSHDSGGISKGNPGAGGGGSFNGEKPLRPITTADRAGAGIVTFLMLGGTIAAFIWMSVFE</sequence>
<dbReference type="Gene3D" id="1.50.10.20">
    <property type="match status" value="1"/>
</dbReference>
<name>A0A8H4VFQ8_9HYPO</name>
<dbReference type="GO" id="GO:0016052">
    <property type="term" value="P:carbohydrate catabolic process"/>
    <property type="evidence" value="ECO:0007669"/>
    <property type="project" value="InterPro"/>
</dbReference>
<gene>
    <name evidence="14" type="ORF">GQ602_002543</name>
</gene>
<proteinExistence type="inferred from homology"/>
<dbReference type="InterPro" id="IPR005198">
    <property type="entry name" value="Glyco_hydro_76"/>
</dbReference>
<dbReference type="EC" id="3.2.1.101" evidence="4 10"/>
<dbReference type="FunFam" id="1.50.10.20:FF:000006">
    <property type="entry name" value="Mannan endo-1,6-alpha-mannosidase"/>
    <property type="match status" value="1"/>
</dbReference>
<evidence type="ECO:0000256" key="3">
    <source>
        <dbReference type="ARBA" id="ARBA00009699"/>
    </source>
</evidence>
<keyword evidence="5 13" id="KW-0732">Signal</keyword>
<evidence type="ECO:0000256" key="1">
    <source>
        <dbReference type="ARBA" id="ARBA00001452"/>
    </source>
</evidence>
<dbReference type="GO" id="GO:0012505">
    <property type="term" value="C:endomembrane system"/>
    <property type="evidence" value="ECO:0007669"/>
    <property type="project" value="UniProtKB-SubCell"/>
</dbReference>
<dbReference type="SUPFAM" id="SSF48208">
    <property type="entry name" value="Six-hairpin glycosidases"/>
    <property type="match status" value="1"/>
</dbReference>
<comment type="subcellular location">
    <subcellularLocation>
        <location evidence="2">Endomembrane system</location>
    </subcellularLocation>
</comment>
<dbReference type="OrthoDB" id="4187847at2759"/>
<evidence type="ECO:0000256" key="2">
    <source>
        <dbReference type="ARBA" id="ARBA00004308"/>
    </source>
</evidence>
<feature type="signal peptide" evidence="13">
    <location>
        <begin position="1"/>
        <end position="23"/>
    </location>
</feature>